<dbReference type="RefSeq" id="WP_121226489.1">
    <property type="nucleotide sequence ID" value="NZ_JBIUBA010000028.1"/>
</dbReference>
<name>A0A495XFG9_9PSEU</name>
<evidence type="ECO:0000256" key="2">
    <source>
        <dbReference type="ARBA" id="ARBA00004401"/>
    </source>
</evidence>
<evidence type="ECO:0000256" key="3">
    <source>
        <dbReference type="ARBA" id="ARBA00009370"/>
    </source>
</evidence>
<comment type="similarity">
    <text evidence="3 7">Belongs to the peptidase S26 family.</text>
</comment>
<dbReference type="Pfam" id="PF10502">
    <property type="entry name" value="Peptidase_S26"/>
    <property type="match status" value="1"/>
</dbReference>
<evidence type="ECO:0000313" key="11">
    <source>
        <dbReference type="Proteomes" id="UP000272729"/>
    </source>
</evidence>
<feature type="region of interest" description="Disordered" evidence="8">
    <location>
        <begin position="1"/>
        <end position="26"/>
    </location>
</feature>
<dbReference type="EMBL" id="RBXR01000001">
    <property type="protein sequence ID" value="RKT73020.1"/>
    <property type="molecule type" value="Genomic_DNA"/>
</dbReference>
<feature type="domain" description="Peptidase S26" evidence="9">
    <location>
        <begin position="43"/>
        <end position="247"/>
    </location>
</feature>
<dbReference type="InterPro" id="IPR000223">
    <property type="entry name" value="Pept_S26A_signal_pept_1"/>
</dbReference>
<dbReference type="SUPFAM" id="SSF51306">
    <property type="entry name" value="LexA/Signal peptidase"/>
    <property type="match status" value="1"/>
</dbReference>
<feature type="transmembrane region" description="Helical" evidence="7">
    <location>
        <begin position="41"/>
        <end position="63"/>
    </location>
</feature>
<dbReference type="PROSITE" id="PS00761">
    <property type="entry name" value="SPASE_I_3"/>
    <property type="match status" value="1"/>
</dbReference>
<accession>A0A495XFG9</accession>
<keyword evidence="7" id="KW-0812">Transmembrane</keyword>
<evidence type="ECO:0000256" key="8">
    <source>
        <dbReference type="SAM" id="MobiDB-lite"/>
    </source>
</evidence>
<gene>
    <name evidence="10" type="ORF">DFJ66_6346</name>
</gene>
<dbReference type="GO" id="GO:0005886">
    <property type="term" value="C:plasma membrane"/>
    <property type="evidence" value="ECO:0007669"/>
    <property type="project" value="UniProtKB-SubCell"/>
</dbReference>
<dbReference type="Proteomes" id="UP000272729">
    <property type="component" value="Unassembled WGS sequence"/>
</dbReference>
<sequence length="309" mass="33778">MVDVAPSQGSSDEDSSRASDEEKIEAWRQRSRKKAKKKGSFWRELPVLVVVAVGLAFLIQTFLARVYMIPSESMEQTLHGCTSPCFGDRVLVDKVTYNFTDPAPGDVVVFHGPDAWINQDFAPAEPDNPVVGFFQGLGSLVGVPTANKEDFVKRVIAVGGQKVSCCDNQNRVMVDGKPLDEPYLYWEPGRGTSQDSFAEVTIPDGYLFVLGDNRNDSCDSRCQARDKGPQAGLVPVDNVVGKARVIVLPPSRWQGVGDHNPQAVALGAPGWQDAVPLGVGLVGAWPLLLVSRRVRARFRLFRERRSGLG</sequence>
<proteinExistence type="inferred from homology"/>
<dbReference type="GO" id="GO:0004252">
    <property type="term" value="F:serine-type endopeptidase activity"/>
    <property type="evidence" value="ECO:0007669"/>
    <property type="project" value="InterPro"/>
</dbReference>
<evidence type="ECO:0000256" key="6">
    <source>
        <dbReference type="PIRSR" id="PIRSR600223-1"/>
    </source>
</evidence>
<dbReference type="GO" id="GO:0009003">
    <property type="term" value="F:signal peptidase activity"/>
    <property type="evidence" value="ECO:0007669"/>
    <property type="project" value="UniProtKB-EC"/>
</dbReference>
<dbReference type="OrthoDB" id="9815782at2"/>
<dbReference type="GO" id="GO:0006465">
    <property type="term" value="P:signal peptide processing"/>
    <property type="evidence" value="ECO:0007669"/>
    <property type="project" value="InterPro"/>
</dbReference>
<keyword evidence="5 7" id="KW-0378">Hydrolase</keyword>
<reference evidence="10 11" key="1">
    <citation type="submission" date="2018-10" db="EMBL/GenBank/DDBJ databases">
        <title>Sequencing the genomes of 1000 actinobacteria strains.</title>
        <authorList>
            <person name="Klenk H.-P."/>
        </authorList>
    </citation>
    <scope>NUCLEOTIDE SEQUENCE [LARGE SCALE GENOMIC DNA]</scope>
    <source>
        <strain evidence="10 11">DSM 43911</strain>
    </source>
</reference>
<dbReference type="InterPro" id="IPR019758">
    <property type="entry name" value="Pept_S26A_signal_pept_1_CS"/>
</dbReference>
<dbReference type="NCBIfam" id="TIGR02227">
    <property type="entry name" value="sigpep_I_bact"/>
    <property type="match status" value="1"/>
</dbReference>
<feature type="active site" evidence="6">
    <location>
        <position position="73"/>
    </location>
</feature>
<evidence type="ECO:0000256" key="1">
    <source>
        <dbReference type="ARBA" id="ARBA00000677"/>
    </source>
</evidence>
<evidence type="ECO:0000256" key="4">
    <source>
        <dbReference type="ARBA" id="ARBA00013208"/>
    </source>
</evidence>
<protein>
    <recommendedName>
        <fullName evidence="4 7">Signal peptidase I</fullName>
        <ecNumber evidence="4 7">3.4.21.89</ecNumber>
    </recommendedName>
</protein>
<keyword evidence="11" id="KW-1185">Reference proteome</keyword>
<dbReference type="PANTHER" id="PTHR43390:SF1">
    <property type="entry name" value="CHLOROPLAST PROCESSING PEPTIDASE"/>
    <property type="match status" value="1"/>
</dbReference>
<evidence type="ECO:0000259" key="9">
    <source>
        <dbReference type="Pfam" id="PF10502"/>
    </source>
</evidence>
<dbReference type="InterPro" id="IPR036286">
    <property type="entry name" value="LexA/Signal_pep-like_sf"/>
</dbReference>
<keyword evidence="7" id="KW-0645">Protease</keyword>
<organism evidence="10 11">
    <name type="scientific">Saccharothrix variisporea</name>
    <dbReference type="NCBI Taxonomy" id="543527"/>
    <lineage>
        <taxon>Bacteria</taxon>
        <taxon>Bacillati</taxon>
        <taxon>Actinomycetota</taxon>
        <taxon>Actinomycetes</taxon>
        <taxon>Pseudonocardiales</taxon>
        <taxon>Pseudonocardiaceae</taxon>
        <taxon>Saccharothrix</taxon>
    </lineage>
</organism>
<evidence type="ECO:0000256" key="5">
    <source>
        <dbReference type="ARBA" id="ARBA00022801"/>
    </source>
</evidence>
<keyword evidence="7" id="KW-1133">Transmembrane helix</keyword>
<dbReference type="AlphaFoldDB" id="A0A495XFG9"/>
<dbReference type="PRINTS" id="PR00727">
    <property type="entry name" value="LEADERPTASE"/>
</dbReference>
<dbReference type="EC" id="3.4.21.89" evidence="4 7"/>
<evidence type="ECO:0000313" key="10">
    <source>
        <dbReference type="EMBL" id="RKT73020.1"/>
    </source>
</evidence>
<dbReference type="PANTHER" id="PTHR43390">
    <property type="entry name" value="SIGNAL PEPTIDASE I"/>
    <property type="match status" value="1"/>
</dbReference>
<comment type="catalytic activity">
    <reaction evidence="1 7">
        <text>Cleavage of hydrophobic, N-terminal signal or leader sequences from secreted and periplasmic proteins.</text>
        <dbReference type="EC" id="3.4.21.89"/>
    </reaction>
</comment>
<comment type="subcellular location">
    <subcellularLocation>
        <location evidence="2">Cell membrane</location>
        <topology evidence="2">Single-pass type II membrane protein</topology>
    </subcellularLocation>
    <subcellularLocation>
        <location evidence="7">Membrane</location>
        <topology evidence="7">Single-pass type II membrane protein</topology>
    </subcellularLocation>
</comment>
<dbReference type="Gene3D" id="2.10.109.10">
    <property type="entry name" value="Umud Fragment, subunit A"/>
    <property type="match status" value="1"/>
</dbReference>
<dbReference type="InterPro" id="IPR019533">
    <property type="entry name" value="Peptidase_S26"/>
</dbReference>
<dbReference type="CDD" id="cd06530">
    <property type="entry name" value="S26_SPase_I"/>
    <property type="match status" value="1"/>
</dbReference>
<evidence type="ECO:0000256" key="7">
    <source>
        <dbReference type="RuleBase" id="RU362042"/>
    </source>
</evidence>
<feature type="active site" evidence="6">
    <location>
        <position position="153"/>
    </location>
</feature>
<keyword evidence="7" id="KW-0472">Membrane</keyword>
<feature type="compositionally biased region" description="Basic and acidic residues" evidence="8">
    <location>
        <begin position="14"/>
        <end position="26"/>
    </location>
</feature>
<comment type="caution">
    <text evidence="10">The sequence shown here is derived from an EMBL/GenBank/DDBJ whole genome shotgun (WGS) entry which is preliminary data.</text>
</comment>